<evidence type="ECO:0000313" key="1">
    <source>
        <dbReference type="EMBL" id="GAF69900.1"/>
    </source>
</evidence>
<gene>
    <name evidence="1" type="ORF">S01H1_17199</name>
</gene>
<reference evidence="1" key="1">
    <citation type="journal article" date="2014" name="Front. Microbiol.">
        <title>High frequency of phylogenetically diverse reductive dehalogenase-homologous genes in deep subseafloor sedimentary metagenomes.</title>
        <authorList>
            <person name="Kawai M."/>
            <person name="Futagami T."/>
            <person name="Toyoda A."/>
            <person name="Takaki Y."/>
            <person name="Nishi S."/>
            <person name="Hori S."/>
            <person name="Arai W."/>
            <person name="Tsubouchi T."/>
            <person name="Morono Y."/>
            <person name="Uchiyama I."/>
            <person name="Ito T."/>
            <person name="Fujiyama A."/>
            <person name="Inagaki F."/>
            <person name="Takami H."/>
        </authorList>
    </citation>
    <scope>NUCLEOTIDE SEQUENCE</scope>
    <source>
        <strain evidence="1">Expedition CK06-06</strain>
    </source>
</reference>
<sequence length="55" mass="6488">QRKTERLIIETTAEMLGEKDDFAHRLICHGIDKYYQFIDLVCKLIVNMPGFECKI</sequence>
<protein>
    <submittedName>
        <fullName evidence="1">Uncharacterized protein</fullName>
    </submittedName>
</protein>
<dbReference type="EMBL" id="BARS01009106">
    <property type="protein sequence ID" value="GAF69900.1"/>
    <property type="molecule type" value="Genomic_DNA"/>
</dbReference>
<proteinExistence type="predicted"/>
<organism evidence="1">
    <name type="scientific">marine sediment metagenome</name>
    <dbReference type="NCBI Taxonomy" id="412755"/>
    <lineage>
        <taxon>unclassified sequences</taxon>
        <taxon>metagenomes</taxon>
        <taxon>ecological metagenomes</taxon>
    </lineage>
</organism>
<name>X0T1G2_9ZZZZ</name>
<dbReference type="AlphaFoldDB" id="X0T1G2"/>
<feature type="non-terminal residue" evidence="1">
    <location>
        <position position="1"/>
    </location>
</feature>
<comment type="caution">
    <text evidence="1">The sequence shown here is derived from an EMBL/GenBank/DDBJ whole genome shotgun (WGS) entry which is preliminary data.</text>
</comment>
<accession>X0T1G2</accession>